<reference evidence="7" key="1">
    <citation type="submission" date="2023-06" db="EMBL/GenBank/DDBJ databases">
        <title>Genome-scale phylogeny and comparative genomics of the fungal order Sordariales.</title>
        <authorList>
            <consortium name="Lawrence Berkeley National Laboratory"/>
            <person name="Hensen N."/>
            <person name="Bonometti L."/>
            <person name="Westerberg I."/>
            <person name="Brannstrom I.O."/>
            <person name="Guillou S."/>
            <person name="Cros-Aarteil S."/>
            <person name="Calhoun S."/>
            <person name="Haridas S."/>
            <person name="Kuo A."/>
            <person name="Mondo S."/>
            <person name="Pangilinan J."/>
            <person name="Riley R."/>
            <person name="Labutti K."/>
            <person name="Andreopoulos B."/>
            <person name="Lipzen A."/>
            <person name="Chen C."/>
            <person name="Yanf M."/>
            <person name="Daum C."/>
            <person name="Ng V."/>
            <person name="Clum A."/>
            <person name="Steindorff A."/>
            <person name="Ohm R."/>
            <person name="Martin F."/>
            <person name="Silar P."/>
            <person name="Natvig D."/>
            <person name="Lalanne C."/>
            <person name="Gautier V."/>
            <person name="Ament-Velasquez S.L."/>
            <person name="Kruys A."/>
            <person name="Hutchinson M.I."/>
            <person name="Powell A.J."/>
            <person name="Barry K."/>
            <person name="Miller A.N."/>
            <person name="Grigoriev I.V."/>
            <person name="Debuchy R."/>
            <person name="Gladieux P."/>
            <person name="Thoren M.H."/>
            <person name="Johannesson H."/>
        </authorList>
    </citation>
    <scope>NUCLEOTIDE SEQUENCE</scope>
    <source>
        <strain evidence="7">8032-3</strain>
    </source>
</reference>
<dbReference type="PANTHER" id="PTHR11010">
    <property type="entry name" value="PROTEASE S28 PRO-X CARBOXYPEPTIDASE-RELATED"/>
    <property type="match status" value="1"/>
</dbReference>
<organism evidence="7 8">
    <name type="scientific">Phialemonium atrogriseum</name>
    <dbReference type="NCBI Taxonomy" id="1093897"/>
    <lineage>
        <taxon>Eukaryota</taxon>
        <taxon>Fungi</taxon>
        <taxon>Dikarya</taxon>
        <taxon>Ascomycota</taxon>
        <taxon>Pezizomycotina</taxon>
        <taxon>Sordariomycetes</taxon>
        <taxon>Sordariomycetidae</taxon>
        <taxon>Cephalothecales</taxon>
        <taxon>Cephalothecaceae</taxon>
        <taxon>Phialemonium</taxon>
    </lineage>
</organism>
<sequence length="539" mass="59378">MILLSALAAVGFLTGTVSANVLGTGYRMVPPPLTDDRGSGLRKRLTGQGEFQQLIDHAHPELGTFPQRFWWSDEFYAGSGSPVIFFTPGESAADQYTGYLTNRTITGLFAQAVGGAVVMLEHRYWGTSSPYDRLTTKNLQYLTLENSILDTTNFANNAPLPFDRNGTSAASKAPWVFSGGSYSGALSAWTHARAPGTFWAHHASSAVVEAVGDFWHYFHPIQQGMPQNCSADVSAVIEHVDSVLKTGSEEEKQALKERFGLGDVVHDDDFAGALENGPWLWQSHDFDSGYSGFFEFCNYVENMWFGSNTTAPGPDGVGLSKALEGYAKWTSEVLVPGYCANYGYWRYPDDVGCFDTYNASSPFFSDIALDNVIDRQWNWFLCNEPFKYWQDGAPAGVPTLVSRLIDEAYWERQCALFFPPEDGFTYGIGEGRDVDEVNEATGGWTRVDNTTRLLWVNGEFDPWRDATVSSVFRPGGPLESTTRAPVYVIPGGIHCSDLIAANGMVNAGVQKVINEEVAVIKGWVESFYSERRSAGKTDE</sequence>
<keyword evidence="7" id="KW-0121">Carboxypeptidase</keyword>
<evidence type="ECO:0000313" key="8">
    <source>
        <dbReference type="Proteomes" id="UP001244011"/>
    </source>
</evidence>
<dbReference type="GO" id="GO:0006508">
    <property type="term" value="P:proteolysis"/>
    <property type="evidence" value="ECO:0007669"/>
    <property type="project" value="UniProtKB-KW"/>
</dbReference>
<dbReference type="GeneID" id="85314234"/>
<name>A0AAJ0BZY6_9PEZI</name>
<evidence type="ECO:0000256" key="1">
    <source>
        <dbReference type="ARBA" id="ARBA00011079"/>
    </source>
</evidence>
<dbReference type="GO" id="GO:0004180">
    <property type="term" value="F:carboxypeptidase activity"/>
    <property type="evidence" value="ECO:0007669"/>
    <property type="project" value="UniProtKB-KW"/>
</dbReference>
<keyword evidence="5" id="KW-0325">Glycoprotein</keyword>
<dbReference type="AlphaFoldDB" id="A0AAJ0BZY6"/>
<dbReference type="SUPFAM" id="SSF53474">
    <property type="entry name" value="alpha/beta-Hydrolases"/>
    <property type="match status" value="1"/>
</dbReference>
<evidence type="ECO:0000256" key="4">
    <source>
        <dbReference type="ARBA" id="ARBA00022801"/>
    </source>
</evidence>
<dbReference type="Pfam" id="PF05577">
    <property type="entry name" value="Peptidase_S28"/>
    <property type="match status" value="1"/>
</dbReference>
<feature type="signal peptide" evidence="6">
    <location>
        <begin position="1"/>
        <end position="19"/>
    </location>
</feature>
<keyword evidence="3 6" id="KW-0732">Signal</keyword>
<dbReference type="EMBL" id="MU839008">
    <property type="protein sequence ID" value="KAK1767410.1"/>
    <property type="molecule type" value="Genomic_DNA"/>
</dbReference>
<keyword evidence="8" id="KW-1185">Reference proteome</keyword>
<dbReference type="PANTHER" id="PTHR11010:SF23">
    <property type="entry name" value="SERINE PEPTIDASE"/>
    <property type="match status" value="1"/>
</dbReference>
<evidence type="ECO:0000256" key="3">
    <source>
        <dbReference type="ARBA" id="ARBA00022729"/>
    </source>
</evidence>
<proteinExistence type="inferred from homology"/>
<dbReference type="RefSeq" id="XP_060283623.1">
    <property type="nucleotide sequence ID" value="XM_060431047.1"/>
</dbReference>
<dbReference type="Proteomes" id="UP001244011">
    <property type="component" value="Unassembled WGS sequence"/>
</dbReference>
<dbReference type="Gene3D" id="3.40.50.1820">
    <property type="entry name" value="alpha/beta hydrolase"/>
    <property type="match status" value="2"/>
</dbReference>
<keyword evidence="4" id="KW-0378">Hydrolase</keyword>
<evidence type="ECO:0000256" key="6">
    <source>
        <dbReference type="SAM" id="SignalP"/>
    </source>
</evidence>
<dbReference type="GO" id="GO:0070008">
    <property type="term" value="F:serine-type exopeptidase activity"/>
    <property type="evidence" value="ECO:0007669"/>
    <property type="project" value="InterPro"/>
</dbReference>
<accession>A0AAJ0BZY6</accession>
<dbReference type="GO" id="GO:0008239">
    <property type="term" value="F:dipeptidyl-peptidase activity"/>
    <property type="evidence" value="ECO:0007669"/>
    <property type="project" value="TreeGrafter"/>
</dbReference>
<keyword evidence="2" id="KW-0645">Protease</keyword>
<evidence type="ECO:0000256" key="2">
    <source>
        <dbReference type="ARBA" id="ARBA00022670"/>
    </source>
</evidence>
<feature type="chain" id="PRO_5042561261" evidence="6">
    <location>
        <begin position="20"/>
        <end position="539"/>
    </location>
</feature>
<dbReference type="FunFam" id="3.40.50.1820:FF:000165">
    <property type="entry name" value="Serine peptidase, putative"/>
    <property type="match status" value="1"/>
</dbReference>
<gene>
    <name evidence="7" type="ORF">QBC33DRAFT_578200</name>
</gene>
<comment type="similarity">
    <text evidence="1">Belongs to the peptidase S28 family.</text>
</comment>
<dbReference type="InterPro" id="IPR008758">
    <property type="entry name" value="Peptidase_S28"/>
</dbReference>
<comment type="caution">
    <text evidence="7">The sequence shown here is derived from an EMBL/GenBank/DDBJ whole genome shotgun (WGS) entry which is preliminary data.</text>
</comment>
<evidence type="ECO:0000256" key="5">
    <source>
        <dbReference type="ARBA" id="ARBA00023180"/>
    </source>
</evidence>
<protein>
    <submittedName>
        <fullName evidence="7">Serine carboxypeptidase S28-domain-containing protein</fullName>
    </submittedName>
</protein>
<evidence type="ECO:0000313" key="7">
    <source>
        <dbReference type="EMBL" id="KAK1767410.1"/>
    </source>
</evidence>
<dbReference type="InterPro" id="IPR029058">
    <property type="entry name" value="AB_hydrolase_fold"/>
</dbReference>